<gene>
    <name evidence="2" type="ORF">F7O44_26760</name>
</gene>
<dbReference type="RefSeq" id="WP_162453387.1">
    <property type="nucleotide sequence ID" value="NZ_WLZY01000013.1"/>
</dbReference>
<feature type="compositionally biased region" description="Basic residues" evidence="1">
    <location>
        <begin position="1"/>
        <end position="19"/>
    </location>
</feature>
<dbReference type="Proteomes" id="UP000460435">
    <property type="component" value="Unassembled WGS sequence"/>
</dbReference>
<proteinExistence type="predicted"/>
<keyword evidence="3" id="KW-1185">Reference proteome</keyword>
<protein>
    <submittedName>
        <fullName evidence="2">Uncharacterized protein</fullName>
    </submittedName>
</protein>
<feature type="region of interest" description="Disordered" evidence="1">
    <location>
        <begin position="1"/>
        <end position="26"/>
    </location>
</feature>
<name>A0A7K3MBL1_9ACTN</name>
<comment type="caution">
    <text evidence="2">The sequence shown here is derived from an EMBL/GenBank/DDBJ whole genome shotgun (WGS) entry which is preliminary data.</text>
</comment>
<evidence type="ECO:0000256" key="1">
    <source>
        <dbReference type="SAM" id="MobiDB-lite"/>
    </source>
</evidence>
<dbReference type="AlphaFoldDB" id="A0A7K3MBL1"/>
<reference evidence="2 3" key="1">
    <citation type="submission" date="2019-11" db="EMBL/GenBank/DDBJ databases">
        <authorList>
            <person name="Li X.-J."/>
            <person name="Feng X.-M."/>
        </authorList>
    </citation>
    <scope>NUCLEOTIDE SEQUENCE [LARGE SCALE GENOMIC DNA]</scope>
    <source>
        <strain evidence="2 3">XMNu-373</strain>
    </source>
</reference>
<accession>A0A7K3MBL1</accession>
<sequence length="400" mass="44070">MPKSKSRSRKRRAQRRSTQSRRAPDHLVEECAGGAHPMYTEQHLQLFGEAMAAEQHGDLKHALACLWGVPWLGGTEWEAQLIDMLELGEEAESWHWARFTIAAAGRWIETLPLPLVARVQREIAEAAEGVAGSIHPEYSGWVAGRSALRSAVNGCLLFDELMLEVFLVQYAPGLAKFGGGGRSWAETPGRVYQLCRVEGTELFVRDHVTGEEKSLRHLSEAVGLSPGDLVYGHLIEVAGDPGLIFAAPPIVVDEVVARKLAGSSIEDAYLLEPLEDRCARLGAAVRSGEQYCQPPVTSEHEPAPRIREFMDDGLSREEAEQLGIVEMATLSPDITESSAPVFAYHAGAALRDPRVRREAADRYTEPEHERAWQLLAAAADGRDRTQFLALAEACRDENPR</sequence>
<evidence type="ECO:0000313" key="2">
    <source>
        <dbReference type="EMBL" id="NDL60683.1"/>
    </source>
</evidence>
<dbReference type="EMBL" id="WLZY01000013">
    <property type="protein sequence ID" value="NDL60683.1"/>
    <property type="molecule type" value="Genomic_DNA"/>
</dbReference>
<evidence type="ECO:0000313" key="3">
    <source>
        <dbReference type="Proteomes" id="UP000460435"/>
    </source>
</evidence>
<organism evidence="2 3">
    <name type="scientific">Phytoactinopolyspora mesophila</name>
    <dbReference type="NCBI Taxonomy" id="2650750"/>
    <lineage>
        <taxon>Bacteria</taxon>
        <taxon>Bacillati</taxon>
        <taxon>Actinomycetota</taxon>
        <taxon>Actinomycetes</taxon>
        <taxon>Jiangellales</taxon>
        <taxon>Jiangellaceae</taxon>
        <taxon>Phytoactinopolyspora</taxon>
    </lineage>
</organism>